<gene>
    <name evidence="3" type="ORF">BJ508DRAFT_314526</name>
    <name evidence="2" type="ORF">BJ508DRAFT_316137</name>
</gene>
<reference evidence="3 4" key="1">
    <citation type="journal article" date="2018" name="Nat. Ecol. Evol.">
        <title>Pezizomycetes genomes reveal the molecular basis of ectomycorrhizal truffle lifestyle.</title>
        <authorList>
            <person name="Murat C."/>
            <person name="Payen T."/>
            <person name="Noel B."/>
            <person name="Kuo A."/>
            <person name="Morin E."/>
            <person name="Chen J."/>
            <person name="Kohler A."/>
            <person name="Krizsan K."/>
            <person name="Balestrini R."/>
            <person name="Da Silva C."/>
            <person name="Montanini B."/>
            <person name="Hainaut M."/>
            <person name="Levati E."/>
            <person name="Barry K.W."/>
            <person name="Belfiori B."/>
            <person name="Cichocki N."/>
            <person name="Clum A."/>
            <person name="Dockter R.B."/>
            <person name="Fauchery L."/>
            <person name="Guy J."/>
            <person name="Iotti M."/>
            <person name="Le Tacon F."/>
            <person name="Lindquist E.A."/>
            <person name="Lipzen A."/>
            <person name="Malagnac F."/>
            <person name="Mello A."/>
            <person name="Molinier V."/>
            <person name="Miyauchi S."/>
            <person name="Poulain J."/>
            <person name="Riccioni C."/>
            <person name="Rubini A."/>
            <person name="Sitrit Y."/>
            <person name="Splivallo R."/>
            <person name="Traeger S."/>
            <person name="Wang M."/>
            <person name="Zifcakova L."/>
            <person name="Wipf D."/>
            <person name="Zambonelli A."/>
            <person name="Paolocci F."/>
            <person name="Nowrousian M."/>
            <person name="Ottonello S."/>
            <person name="Baldrian P."/>
            <person name="Spatafora J.W."/>
            <person name="Henrissat B."/>
            <person name="Nagy L.G."/>
            <person name="Aury J.M."/>
            <person name="Wincker P."/>
            <person name="Grigoriev I.V."/>
            <person name="Bonfante P."/>
            <person name="Martin F.M."/>
        </authorList>
    </citation>
    <scope>NUCLEOTIDE SEQUENCE [LARGE SCALE GENOMIC DNA]</scope>
    <source>
        <strain evidence="3 4">RN42</strain>
    </source>
</reference>
<evidence type="ECO:0000313" key="4">
    <source>
        <dbReference type="Proteomes" id="UP000275078"/>
    </source>
</evidence>
<feature type="region of interest" description="Disordered" evidence="1">
    <location>
        <begin position="1"/>
        <end position="41"/>
    </location>
</feature>
<organism evidence="3 4">
    <name type="scientific">Ascobolus immersus RN42</name>
    <dbReference type="NCBI Taxonomy" id="1160509"/>
    <lineage>
        <taxon>Eukaryota</taxon>
        <taxon>Fungi</taxon>
        <taxon>Dikarya</taxon>
        <taxon>Ascomycota</taxon>
        <taxon>Pezizomycotina</taxon>
        <taxon>Pezizomycetes</taxon>
        <taxon>Pezizales</taxon>
        <taxon>Ascobolaceae</taxon>
        <taxon>Ascobolus</taxon>
    </lineage>
</organism>
<feature type="compositionally biased region" description="Basic residues" evidence="1">
    <location>
        <begin position="9"/>
        <end position="24"/>
    </location>
</feature>
<keyword evidence="4" id="KW-1185">Reference proteome</keyword>
<accession>A0A3N4HES9</accession>
<sequence length="168" mass="19271">MITTAGRHLPGRLRTSHGPSRSRRWSQLYRRSSPSWQATHQPWPFPKQKMESTLPPVITFLACATHQPWPFPKQKMESTLPPVVTFLAGYAPAMALPEAEDGGNSTDGRHGHLPGRLRSRSWRHCVFLDLQIHIHWEMGPRLDVLMVVFPAWYWCHCPYKSKVASRLG</sequence>
<dbReference type="Proteomes" id="UP000275078">
    <property type="component" value="Unassembled WGS sequence"/>
</dbReference>
<dbReference type="AlphaFoldDB" id="A0A3N4HES9"/>
<evidence type="ECO:0000313" key="3">
    <source>
        <dbReference type="EMBL" id="RPA72695.1"/>
    </source>
</evidence>
<feature type="compositionally biased region" description="Polar residues" evidence="1">
    <location>
        <begin position="29"/>
        <end position="40"/>
    </location>
</feature>
<dbReference type="EMBL" id="ML119851">
    <property type="protein sequence ID" value="RPA72695.1"/>
    <property type="molecule type" value="Genomic_DNA"/>
</dbReference>
<proteinExistence type="predicted"/>
<dbReference type="EMBL" id="ML120030">
    <property type="protein sequence ID" value="RPA70869.1"/>
    <property type="molecule type" value="Genomic_DNA"/>
</dbReference>
<evidence type="ECO:0000313" key="2">
    <source>
        <dbReference type="EMBL" id="RPA70869.1"/>
    </source>
</evidence>
<evidence type="ECO:0000256" key="1">
    <source>
        <dbReference type="SAM" id="MobiDB-lite"/>
    </source>
</evidence>
<protein>
    <submittedName>
        <fullName evidence="3">Uncharacterized protein</fullName>
    </submittedName>
</protein>
<name>A0A3N4HES9_ASCIM</name>